<protein>
    <submittedName>
        <fullName evidence="2">Uncharacterized protein</fullName>
    </submittedName>
</protein>
<dbReference type="Proteomes" id="UP000034531">
    <property type="component" value="Unassembled WGS sequence"/>
</dbReference>
<accession>A0A0G0RE16</accession>
<evidence type="ECO:0000313" key="2">
    <source>
        <dbReference type="EMBL" id="KKR50964.1"/>
    </source>
</evidence>
<feature type="transmembrane region" description="Helical" evidence="1">
    <location>
        <begin position="122"/>
        <end position="142"/>
    </location>
</feature>
<reference evidence="2 3" key="1">
    <citation type="journal article" date="2015" name="Nature">
        <title>rRNA introns, odd ribosomes, and small enigmatic genomes across a large radiation of phyla.</title>
        <authorList>
            <person name="Brown C.T."/>
            <person name="Hug L.A."/>
            <person name="Thomas B.C."/>
            <person name="Sharon I."/>
            <person name="Castelle C.J."/>
            <person name="Singh A."/>
            <person name="Wilkins M.J."/>
            <person name="Williams K.H."/>
            <person name="Banfield J.F."/>
        </authorList>
    </citation>
    <scope>NUCLEOTIDE SEQUENCE [LARGE SCALE GENOMIC DNA]</scope>
</reference>
<feature type="transmembrane region" description="Helical" evidence="1">
    <location>
        <begin position="148"/>
        <end position="166"/>
    </location>
</feature>
<feature type="transmembrane region" description="Helical" evidence="1">
    <location>
        <begin position="46"/>
        <end position="64"/>
    </location>
</feature>
<keyword evidence="1" id="KW-1133">Transmembrane helix</keyword>
<feature type="transmembrane region" description="Helical" evidence="1">
    <location>
        <begin position="70"/>
        <end position="89"/>
    </location>
</feature>
<feature type="transmembrane region" description="Helical" evidence="1">
    <location>
        <begin position="13"/>
        <end position="34"/>
    </location>
</feature>
<dbReference type="EMBL" id="LBYI01000004">
    <property type="protein sequence ID" value="KKR50964.1"/>
    <property type="molecule type" value="Genomic_DNA"/>
</dbReference>
<keyword evidence="1" id="KW-0472">Membrane</keyword>
<sequence length="179" mass="20017">MINKSIIKLIDEAILPAMSLVVAKMLGILLSAYFLNIPFEIKSRALLGILPAVSFANAPNYITAENYSNLAMFLVAALGTTVILIRVHFFHESHIHPNLQAKLASLNLESIIAPSYHLYHQALIWLIFVWMIVGFLVVSTLLKITYPQISILAFILAANLSWIFAIDVEKEIEITRSVQ</sequence>
<comment type="caution">
    <text evidence="2">The sequence shown here is derived from an EMBL/GenBank/DDBJ whole genome shotgun (WGS) entry which is preliminary data.</text>
</comment>
<dbReference type="AlphaFoldDB" id="A0A0G0RE16"/>
<keyword evidence="1" id="KW-0812">Transmembrane</keyword>
<gene>
    <name evidence="2" type="ORF">UT84_C0004G0027</name>
</gene>
<name>A0A0G0RE16_9BACT</name>
<proteinExistence type="predicted"/>
<organism evidence="2 3">
    <name type="scientific">Candidatus Curtissbacteria bacterium GW2011_GWA1_40_16</name>
    <dbReference type="NCBI Taxonomy" id="1618405"/>
    <lineage>
        <taxon>Bacteria</taxon>
        <taxon>Candidatus Curtissiibacteriota</taxon>
    </lineage>
</organism>
<evidence type="ECO:0000256" key="1">
    <source>
        <dbReference type="SAM" id="Phobius"/>
    </source>
</evidence>
<evidence type="ECO:0000313" key="3">
    <source>
        <dbReference type="Proteomes" id="UP000034531"/>
    </source>
</evidence>